<keyword evidence="5" id="KW-0472">Membrane</keyword>
<comment type="caution">
    <text evidence="7">The sequence shown here is derived from an EMBL/GenBank/DDBJ whole genome shotgun (WGS) entry which is preliminary data.</text>
</comment>
<feature type="domain" description="Protein kinase" evidence="6">
    <location>
        <begin position="448"/>
        <end position="716"/>
    </location>
</feature>
<name>A0A813J162_POLGL</name>
<dbReference type="SUPFAM" id="SSF56112">
    <property type="entry name" value="Protein kinase-like (PK-like)"/>
    <property type="match status" value="1"/>
</dbReference>
<dbReference type="Pfam" id="PF00069">
    <property type="entry name" value="Pkinase"/>
    <property type="match status" value="1"/>
</dbReference>
<keyword evidence="5" id="KW-0812">Transmembrane</keyword>
<dbReference type="EMBL" id="CAJNNW010016626">
    <property type="protein sequence ID" value="CAE8659503.1"/>
    <property type="molecule type" value="Genomic_DNA"/>
</dbReference>
<evidence type="ECO:0000256" key="4">
    <source>
        <dbReference type="SAM" id="MobiDB-lite"/>
    </source>
</evidence>
<dbReference type="InterPro" id="IPR011009">
    <property type="entry name" value="Kinase-like_dom_sf"/>
</dbReference>
<gene>
    <name evidence="7" type="ORF">PGLA2088_LOCUS13788</name>
</gene>
<protein>
    <recommendedName>
        <fullName evidence="6">Protein kinase domain-containing protein</fullName>
    </recommendedName>
</protein>
<evidence type="ECO:0000256" key="3">
    <source>
        <dbReference type="PROSITE-ProRule" id="PRU10141"/>
    </source>
</evidence>
<dbReference type="InterPro" id="IPR008271">
    <property type="entry name" value="Ser/Thr_kinase_AS"/>
</dbReference>
<keyword evidence="1 3" id="KW-0547">Nucleotide-binding</keyword>
<dbReference type="Gene3D" id="3.30.200.20">
    <property type="entry name" value="Phosphorylase Kinase, domain 1"/>
    <property type="match status" value="1"/>
</dbReference>
<accession>A0A813J162</accession>
<dbReference type="GO" id="GO:0004674">
    <property type="term" value="F:protein serine/threonine kinase activity"/>
    <property type="evidence" value="ECO:0007669"/>
    <property type="project" value="TreeGrafter"/>
</dbReference>
<evidence type="ECO:0000259" key="6">
    <source>
        <dbReference type="PROSITE" id="PS50011"/>
    </source>
</evidence>
<dbReference type="GO" id="GO:0005524">
    <property type="term" value="F:ATP binding"/>
    <property type="evidence" value="ECO:0007669"/>
    <property type="project" value="UniProtKB-UniRule"/>
</dbReference>
<dbReference type="PROSITE" id="PS00108">
    <property type="entry name" value="PROTEIN_KINASE_ST"/>
    <property type="match status" value="1"/>
</dbReference>
<reference evidence="7" key="1">
    <citation type="submission" date="2021-02" db="EMBL/GenBank/DDBJ databases">
        <authorList>
            <person name="Dougan E. K."/>
            <person name="Rhodes N."/>
            <person name="Thang M."/>
            <person name="Chan C."/>
        </authorList>
    </citation>
    <scope>NUCLEOTIDE SEQUENCE</scope>
</reference>
<evidence type="ECO:0000256" key="2">
    <source>
        <dbReference type="ARBA" id="ARBA00022840"/>
    </source>
</evidence>
<dbReference type="AlphaFoldDB" id="A0A813J162"/>
<evidence type="ECO:0000256" key="5">
    <source>
        <dbReference type="SAM" id="Phobius"/>
    </source>
</evidence>
<feature type="transmembrane region" description="Helical" evidence="5">
    <location>
        <begin position="108"/>
        <end position="138"/>
    </location>
</feature>
<feature type="transmembrane region" description="Helical" evidence="5">
    <location>
        <begin position="907"/>
        <end position="929"/>
    </location>
</feature>
<feature type="transmembrane region" description="Helical" evidence="5">
    <location>
        <begin position="40"/>
        <end position="61"/>
    </location>
</feature>
<dbReference type="InterPro" id="IPR051681">
    <property type="entry name" value="Ser/Thr_Kinases-Pseudokinases"/>
</dbReference>
<feature type="transmembrane region" description="Helical" evidence="5">
    <location>
        <begin position="158"/>
        <end position="176"/>
    </location>
</feature>
<keyword evidence="2 3" id="KW-0067">ATP-binding</keyword>
<dbReference type="InterPro" id="IPR017441">
    <property type="entry name" value="Protein_kinase_ATP_BS"/>
</dbReference>
<evidence type="ECO:0000256" key="1">
    <source>
        <dbReference type="ARBA" id="ARBA00022741"/>
    </source>
</evidence>
<sequence>TQHRTLELALGAVLLASSLLFGVLDFLWRDPGSPSRMIRLWLQAAQVVISLLTILLAWRRLLPDQVYFGYLAAALAIFSTCSAFNVAQDEYMVARIRGMAMGTVIFKPAAVLVGLPNTHLFLCVLLMCLGDGASQFWLLGFNSKATAAETAMINNMYTAIWGVIACAVGVVKNILLRRLYNTQRQLEGENEGIETLFSSVGDVVIWLDKDGEKIHRSHFRFDFILGRKMESEQFSSCLANAEEKLRYENYKRSVGTGQRSSPAPVMKLSLRLNAAQGSLVDMDFFIVDRRATRHPTTGQGGSFGFLLGGCFPQDRLSWEASSLDNNNNNTFLPAIDDAAELAAMTSFELMPELPQIDAIKEEPSDAKNTGEELALELQMDFPNQRRPGPTPSVAPSTASRMSSLPDTEVMFEALSKAVEGDVNKNVLWQIASLGVAEHWLIASGSLAWQTLKTLGHGTFGMVFEAHFCGTKVAVKTPRESRMTGSALRSFANELRVLRHVRHPNIVLFFGAVIDPDSQVLWLVFEFVSGTVLDRYVLRAEAGERGSQARWQILEGVSLALRYLHEERMLPVVHGDVKPENIMVELWTTGPRAKVLDFGLSRLLSDRSSKLGGSLRWMAPEVFQKTTAWQQAPATDVFSFGRIIYYLSTDKEPFRGMSSNEIKAVLMEGSAQLPWDVDDDACVAPACRSLCDDCASAGRHRADNLQGGFLPGAGTYIIACSSDAPLGGCSTTILVPRTASSGSGLSVWDRNGPGKAARCPAREAPLRVVDATHRTMRRIILGAFTNFVVAASACAWESTSDDWQIVEFSLLQTSLKLTRRPVLLASHSQEARDAANVTHLTPVAMNRSAALPLRGSLLSTAFDSLWSPPAAALFRTRSGANHTSKAALLTTLSTDGVRSGDVIRWPGACLLGLCFAVTLVFVILLLGLMLEASSASKAIYSEGVHPGDIPSDQRQERNLMKFPLHAPPLCSTLILPNGSAKFRIPSGYIQRMRAGSYPMPIFGSTGGPLLQAWLPKCQDVPDGSQLVNFSEAGHWLQFTATSTARHPDASLGPLPTHGIECGHPIGIYGPGHKRYGFMVNDGDKWLVYYKSDGAPEALVFSIKAGMPLPGLSAFSVDGQLISSTMSPCLSENSARGSIPDIDQDDLTICVTQNSDVPLTLLCTLAVVLMTSEKPPPTPAP</sequence>
<evidence type="ECO:0000313" key="7">
    <source>
        <dbReference type="EMBL" id="CAE8659503.1"/>
    </source>
</evidence>
<keyword evidence="5" id="KW-1133">Transmembrane helix</keyword>
<feature type="binding site" evidence="3">
    <location>
        <position position="475"/>
    </location>
    <ligand>
        <name>ATP</name>
        <dbReference type="ChEBI" id="CHEBI:30616"/>
    </ligand>
</feature>
<dbReference type="SMART" id="SM00220">
    <property type="entry name" value="S_TKc"/>
    <property type="match status" value="1"/>
</dbReference>
<feature type="non-terminal residue" evidence="7">
    <location>
        <position position="1179"/>
    </location>
</feature>
<dbReference type="PANTHER" id="PTHR44329">
    <property type="entry name" value="SERINE/THREONINE-PROTEIN KINASE TNNI3K-RELATED"/>
    <property type="match status" value="1"/>
</dbReference>
<feature type="transmembrane region" description="Helical" evidence="5">
    <location>
        <begin position="6"/>
        <end position="28"/>
    </location>
</feature>
<proteinExistence type="predicted"/>
<organism evidence="7 8">
    <name type="scientific">Polarella glacialis</name>
    <name type="common">Dinoflagellate</name>
    <dbReference type="NCBI Taxonomy" id="89957"/>
    <lineage>
        <taxon>Eukaryota</taxon>
        <taxon>Sar</taxon>
        <taxon>Alveolata</taxon>
        <taxon>Dinophyceae</taxon>
        <taxon>Suessiales</taxon>
        <taxon>Suessiaceae</taxon>
        <taxon>Polarella</taxon>
    </lineage>
</organism>
<dbReference type="PROSITE" id="PS50011">
    <property type="entry name" value="PROTEIN_KINASE_DOM"/>
    <property type="match status" value="1"/>
</dbReference>
<feature type="region of interest" description="Disordered" evidence="4">
    <location>
        <begin position="381"/>
        <end position="401"/>
    </location>
</feature>
<dbReference type="Proteomes" id="UP000626109">
    <property type="component" value="Unassembled WGS sequence"/>
</dbReference>
<dbReference type="InterPro" id="IPR000719">
    <property type="entry name" value="Prot_kinase_dom"/>
</dbReference>
<dbReference type="Gene3D" id="1.10.510.10">
    <property type="entry name" value="Transferase(Phosphotransferase) domain 1"/>
    <property type="match status" value="1"/>
</dbReference>
<dbReference type="PROSITE" id="PS00107">
    <property type="entry name" value="PROTEIN_KINASE_ATP"/>
    <property type="match status" value="1"/>
</dbReference>
<evidence type="ECO:0000313" key="8">
    <source>
        <dbReference type="Proteomes" id="UP000626109"/>
    </source>
</evidence>
<feature type="transmembrane region" description="Helical" evidence="5">
    <location>
        <begin position="67"/>
        <end position="87"/>
    </location>
</feature>